<dbReference type="Proteomes" id="UP000020077">
    <property type="component" value="Unassembled WGS sequence"/>
</dbReference>
<evidence type="ECO:0000256" key="2">
    <source>
        <dbReference type="PIRSR" id="PIRSR640198-1"/>
    </source>
</evidence>
<comment type="caution">
    <text evidence="5">The sequence shown here is derived from an EMBL/GenBank/DDBJ whole genome shotgun (WGS) entry which is preliminary data.</text>
</comment>
<dbReference type="Pfam" id="PF13784">
    <property type="entry name" value="Fic_N"/>
    <property type="match status" value="1"/>
</dbReference>
<dbReference type="InterPro" id="IPR025758">
    <property type="entry name" value="Fic/DOC_N"/>
</dbReference>
<dbReference type="EMBL" id="JDVG02000718">
    <property type="protein sequence ID" value="KFB70331.1"/>
    <property type="molecule type" value="Genomic_DNA"/>
</dbReference>
<sequence length="392" mass="42914">MKRPLQGRYLKVATAGESFQAFVPAPLPPRPAIDWTPALRGRFDAALVALGRLDAVTDLLPNAALLLYSFVRKEAVLSSMIEGTQSSLADLMLFELDEQPGVPVEDAREVSRYVAALEHGLQRLRGGFPLSLRLLREVHAMLIGDSGRGATLTPGEFRTSQVWIGGTRPGNAVFVPPPVNEIDDCLRLFERFLHDQPEPTPPLVKAALAHVQFETIHPFLDGNGRLGRLLIALQLSADGLMREPLLYLSLHFKEHRQTYYELLNSVRLTGDWEAWLEFFADAVLVSATLAATSARRLLELAAADGQRIAVLGRAAASALAIHQALQRQPIATAASLAATTGLTAATVNKALVHLERLGVVAELTRKQRGRVFSYTRHVEILNEGMALPDGRR</sequence>
<feature type="binding site" evidence="3">
    <location>
        <begin position="221"/>
        <end position="228"/>
    </location>
    <ligand>
        <name>ATP</name>
        <dbReference type="ChEBI" id="CHEBI:30616"/>
    </ligand>
</feature>
<keyword evidence="1" id="KW-0067">ATP-binding</keyword>
<dbReference type="Gene3D" id="1.10.3290.10">
    <property type="entry name" value="Fido-like domain"/>
    <property type="match status" value="1"/>
</dbReference>
<feature type="binding site" evidence="1">
    <location>
        <position position="82"/>
    </location>
    <ligand>
        <name>ATP</name>
        <dbReference type="ChEBI" id="CHEBI:30616"/>
    </ligand>
</feature>
<evidence type="ECO:0000313" key="6">
    <source>
        <dbReference type="Proteomes" id="UP000020077"/>
    </source>
</evidence>
<feature type="active site" evidence="2">
    <location>
        <position position="217"/>
    </location>
</feature>
<dbReference type="GO" id="GO:0005524">
    <property type="term" value="F:ATP binding"/>
    <property type="evidence" value="ECO:0007669"/>
    <property type="project" value="UniProtKB-KW"/>
</dbReference>
<reference evidence="5 6" key="1">
    <citation type="submission" date="2014-02" db="EMBL/GenBank/DDBJ databases">
        <title>Expanding our view of genomic diversity in Candidatus Accumulibacter clades.</title>
        <authorList>
            <person name="Skennerton C.T."/>
            <person name="Barr J.J."/>
            <person name="Slater F.R."/>
            <person name="Bond P.L."/>
            <person name="Tyson G.W."/>
        </authorList>
    </citation>
    <scope>NUCLEOTIDE SEQUENCE [LARGE SCALE GENOMIC DNA]</scope>
    <source>
        <strain evidence="6">BA-91</strain>
    </source>
</reference>
<organism evidence="5 6">
    <name type="scientific">Candidatus Accumulibacter phosphatis</name>
    <dbReference type="NCBI Taxonomy" id="327160"/>
    <lineage>
        <taxon>Bacteria</taxon>
        <taxon>Pseudomonadati</taxon>
        <taxon>Pseudomonadota</taxon>
        <taxon>Betaproteobacteria</taxon>
        <taxon>Candidatus Accumulibacter</taxon>
    </lineage>
</organism>
<dbReference type="PIRSF" id="PIRSF038925">
    <property type="entry name" value="AMP-prot_trans"/>
    <property type="match status" value="1"/>
</dbReference>
<feature type="domain" description="Fido" evidence="4">
    <location>
        <begin position="130"/>
        <end position="281"/>
    </location>
</feature>
<dbReference type="Pfam" id="PF02661">
    <property type="entry name" value="Fic"/>
    <property type="match status" value="1"/>
</dbReference>
<proteinExistence type="predicted"/>
<dbReference type="InterPro" id="IPR036597">
    <property type="entry name" value="Fido-like_dom_sf"/>
</dbReference>
<dbReference type="EC" id="2.7.7.-" evidence="5"/>
<dbReference type="GO" id="GO:0016779">
    <property type="term" value="F:nucleotidyltransferase activity"/>
    <property type="evidence" value="ECO:0007669"/>
    <property type="project" value="UniProtKB-KW"/>
</dbReference>
<dbReference type="InterPro" id="IPR026287">
    <property type="entry name" value="SoFic-like"/>
</dbReference>
<feature type="binding site" evidence="1">
    <location>
        <position position="259"/>
    </location>
    <ligand>
        <name>ATP</name>
        <dbReference type="ChEBI" id="CHEBI:30616"/>
    </ligand>
</feature>
<name>A0A084Y6I7_9PROT</name>
<gene>
    <name evidence="5" type="ORF">AW09_004580</name>
</gene>
<evidence type="ECO:0000256" key="1">
    <source>
        <dbReference type="PIRSR" id="PIRSR038925-1"/>
    </source>
</evidence>
<keyword evidence="1" id="KW-0547">Nucleotide-binding</keyword>
<dbReference type="PROSITE" id="PS51459">
    <property type="entry name" value="FIDO"/>
    <property type="match status" value="1"/>
</dbReference>
<feature type="binding site" evidence="1">
    <location>
        <position position="217"/>
    </location>
    <ligand>
        <name>ATP</name>
        <dbReference type="ChEBI" id="CHEBI:30616"/>
    </ligand>
</feature>
<keyword evidence="5" id="KW-0548">Nucleotidyltransferase</keyword>
<keyword evidence="5" id="KW-0808">Transferase</keyword>
<feature type="binding site" evidence="3">
    <location>
        <begin position="259"/>
        <end position="260"/>
    </location>
    <ligand>
        <name>ATP</name>
        <dbReference type="ChEBI" id="CHEBI:30616"/>
    </ligand>
</feature>
<dbReference type="InterPro" id="IPR003812">
    <property type="entry name" value="Fido"/>
</dbReference>
<dbReference type="AlphaFoldDB" id="A0A084Y6I7"/>
<dbReference type="InterPro" id="IPR040198">
    <property type="entry name" value="Fido_containing"/>
</dbReference>
<dbReference type="SUPFAM" id="SSF46785">
    <property type="entry name" value="Winged helix' DNA-binding domain"/>
    <property type="match status" value="1"/>
</dbReference>
<evidence type="ECO:0000259" key="4">
    <source>
        <dbReference type="PROSITE" id="PS51459"/>
    </source>
</evidence>
<dbReference type="SUPFAM" id="SSF140931">
    <property type="entry name" value="Fic-like"/>
    <property type="match status" value="1"/>
</dbReference>
<dbReference type="PANTHER" id="PTHR13504">
    <property type="entry name" value="FIDO DOMAIN-CONTAINING PROTEIN DDB_G0283145"/>
    <property type="match status" value="1"/>
</dbReference>
<dbReference type="PANTHER" id="PTHR13504:SF38">
    <property type="entry name" value="FIDO DOMAIN-CONTAINING PROTEIN"/>
    <property type="match status" value="1"/>
</dbReference>
<dbReference type="InterPro" id="IPR036390">
    <property type="entry name" value="WH_DNA-bd_sf"/>
</dbReference>
<feature type="binding site" evidence="1">
    <location>
        <begin position="222"/>
        <end position="228"/>
    </location>
    <ligand>
        <name>ATP</name>
        <dbReference type="ChEBI" id="CHEBI:30616"/>
    </ligand>
</feature>
<evidence type="ECO:0000256" key="3">
    <source>
        <dbReference type="PIRSR" id="PIRSR640198-2"/>
    </source>
</evidence>
<protein>
    <submittedName>
        <fullName evidence="5">Adenosine monophosphate-protein transferase SoFic</fullName>
        <ecNumber evidence="5">2.7.7.-</ecNumber>
    </submittedName>
</protein>
<accession>A0A084Y6I7</accession>
<evidence type="ECO:0000313" key="5">
    <source>
        <dbReference type="EMBL" id="KFB70331.1"/>
    </source>
</evidence>